<dbReference type="FunFam" id="2.60.40.10:FF:000004">
    <property type="entry name" value="DCC isoform 1"/>
    <property type="match status" value="2"/>
</dbReference>
<protein>
    <submittedName>
        <fullName evidence="16">CNTN4 protein</fullName>
    </submittedName>
</protein>
<evidence type="ECO:0000256" key="10">
    <source>
        <dbReference type="ARBA" id="ARBA00023180"/>
    </source>
</evidence>
<dbReference type="PANTHER" id="PTHR44170:SF18">
    <property type="entry name" value="CONTACTIN 3B-RELATED"/>
    <property type="match status" value="1"/>
</dbReference>
<evidence type="ECO:0000256" key="9">
    <source>
        <dbReference type="ARBA" id="ARBA00023157"/>
    </source>
</evidence>
<feature type="domain" description="Fibronectin type-III" evidence="15">
    <location>
        <begin position="891"/>
        <end position="986"/>
    </location>
</feature>
<keyword evidence="5" id="KW-0732">Signal</keyword>
<keyword evidence="9" id="KW-1015">Disulfide bond</keyword>
<dbReference type="SUPFAM" id="SSF48726">
    <property type="entry name" value="Immunoglobulin"/>
    <property type="match status" value="6"/>
</dbReference>
<evidence type="ECO:0000313" key="16">
    <source>
        <dbReference type="EMBL" id="NXL44419.1"/>
    </source>
</evidence>
<evidence type="ECO:0000256" key="1">
    <source>
        <dbReference type="ARBA" id="ARBA00004609"/>
    </source>
</evidence>
<dbReference type="CDD" id="cd05853">
    <property type="entry name" value="Ig6_Contactin-4"/>
    <property type="match status" value="1"/>
</dbReference>
<dbReference type="FunFam" id="2.60.40.10:FF:000054">
    <property type="entry name" value="Contactin 1"/>
    <property type="match status" value="1"/>
</dbReference>
<keyword evidence="12" id="KW-0393">Immunoglobulin domain</keyword>
<dbReference type="SMART" id="SM00409">
    <property type="entry name" value="IG"/>
    <property type="match status" value="6"/>
</dbReference>
<evidence type="ECO:0000256" key="11">
    <source>
        <dbReference type="ARBA" id="ARBA00023288"/>
    </source>
</evidence>
<keyword evidence="3" id="KW-1003">Cell membrane</keyword>
<feature type="domain" description="Ig-like" evidence="14">
    <location>
        <begin position="114"/>
        <end position="201"/>
    </location>
</feature>
<reference evidence="16 17" key="1">
    <citation type="submission" date="2019-09" db="EMBL/GenBank/DDBJ databases">
        <title>Bird 10,000 Genomes (B10K) Project - Family phase.</title>
        <authorList>
            <person name="Zhang G."/>
        </authorList>
    </citation>
    <scope>NUCLEOTIDE SEQUENCE [LARGE SCALE GENOMIC DNA]</scope>
    <source>
        <strain evidence="16">B10K-DU-009-04</strain>
        <tissue evidence="16">Mixed tissue sample</tissue>
    </source>
</reference>
<comment type="caution">
    <text evidence="16">The sequence shown here is derived from an EMBL/GenBank/DDBJ whole genome shotgun (WGS) entry which is preliminary data.</text>
</comment>
<keyword evidence="17" id="KW-1185">Reference proteome</keyword>
<feature type="domain" description="Ig-like" evidence="14">
    <location>
        <begin position="310"/>
        <end position="394"/>
    </location>
</feature>
<keyword evidence="6" id="KW-0677">Repeat</keyword>
<feature type="domain" description="Fibronectin type-III" evidence="15">
    <location>
        <begin position="794"/>
        <end position="890"/>
    </location>
</feature>
<evidence type="ECO:0000259" key="14">
    <source>
        <dbReference type="PROSITE" id="PS50835"/>
    </source>
</evidence>
<dbReference type="FunFam" id="2.60.40.10:FF:000052">
    <property type="entry name" value="Contactin 1"/>
    <property type="match status" value="1"/>
</dbReference>
<accession>A0A7L0SRJ1</accession>
<dbReference type="FunFam" id="2.60.40.10:FF:000035">
    <property type="entry name" value="Contactin 1"/>
    <property type="match status" value="1"/>
</dbReference>
<dbReference type="InterPro" id="IPR007110">
    <property type="entry name" value="Ig-like_dom"/>
</dbReference>
<evidence type="ECO:0000256" key="5">
    <source>
        <dbReference type="ARBA" id="ARBA00022729"/>
    </source>
</evidence>
<dbReference type="GO" id="GO:0005886">
    <property type="term" value="C:plasma membrane"/>
    <property type="evidence" value="ECO:0007669"/>
    <property type="project" value="UniProtKB-SubCell"/>
</dbReference>
<dbReference type="PANTHER" id="PTHR44170">
    <property type="entry name" value="PROTEIN SIDEKICK"/>
    <property type="match status" value="1"/>
</dbReference>
<dbReference type="FunFam" id="2.60.40.10:FF:000005">
    <property type="entry name" value="Neuronal cell adhesion molecule"/>
    <property type="match status" value="1"/>
</dbReference>
<dbReference type="Proteomes" id="UP000555275">
    <property type="component" value="Unassembled WGS sequence"/>
</dbReference>
<evidence type="ECO:0000256" key="12">
    <source>
        <dbReference type="ARBA" id="ARBA00023319"/>
    </source>
</evidence>
<evidence type="ECO:0000256" key="4">
    <source>
        <dbReference type="ARBA" id="ARBA00022622"/>
    </source>
</evidence>
<dbReference type="OrthoDB" id="5982258at2759"/>
<dbReference type="PROSITE" id="PS50835">
    <property type="entry name" value="IG_LIKE"/>
    <property type="match status" value="6"/>
</dbReference>
<dbReference type="SUPFAM" id="SSF49265">
    <property type="entry name" value="Fibronectin type III"/>
    <property type="match status" value="3"/>
</dbReference>
<evidence type="ECO:0000256" key="7">
    <source>
        <dbReference type="ARBA" id="ARBA00022889"/>
    </source>
</evidence>
<keyword evidence="11" id="KW-0449">Lipoprotein</keyword>
<feature type="non-terminal residue" evidence="16">
    <location>
        <position position="1017"/>
    </location>
</feature>
<dbReference type="Pfam" id="PF07679">
    <property type="entry name" value="I-set"/>
    <property type="match status" value="2"/>
</dbReference>
<feature type="domain" description="Fibronectin type-III" evidence="15">
    <location>
        <begin position="692"/>
        <end position="789"/>
    </location>
</feature>
<keyword evidence="4" id="KW-0336">GPI-anchor</keyword>
<dbReference type="InterPro" id="IPR003599">
    <property type="entry name" value="Ig_sub"/>
</dbReference>
<dbReference type="EMBL" id="VXAO01000176">
    <property type="protein sequence ID" value="NXL44419.1"/>
    <property type="molecule type" value="Genomic_DNA"/>
</dbReference>
<evidence type="ECO:0000259" key="15">
    <source>
        <dbReference type="PROSITE" id="PS50853"/>
    </source>
</evidence>
<keyword evidence="7" id="KW-0130">Cell adhesion</keyword>
<dbReference type="GO" id="GO:0007420">
    <property type="term" value="P:brain development"/>
    <property type="evidence" value="ECO:0007669"/>
    <property type="project" value="TreeGrafter"/>
</dbReference>
<evidence type="ECO:0000256" key="8">
    <source>
        <dbReference type="ARBA" id="ARBA00023136"/>
    </source>
</evidence>
<dbReference type="AlphaFoldDB" id="A0A7L0SRJ1"/>
<dbReference type="SMART" id="SM00408">
    <property type="entry name" value="IGc2"/>
    <property type="match status" value="6"/>
</dbReference>
<organism evidence="16 17">
    <name type="scientific">Podilymbus podiceps</name>
    <name type="common">Pied-billed grebe</name>
    <dbReference type="NCBI Taxonomy" id="9252"/>
    <lineage>
        <taxon>Eukaryota</taxon>
        <taxon>Metazoa</taxon>
        <taxon>Chordata</taxon>
        <taxon>Craniata</taxon>
        <taxon>Vertebrata</taxon>
        <taxon>Euteleostomi</taxon>
        <taxon>Archelosauria</taxon>
        <taxon>Archosauria</taxon>
        <taxon>Dinosauria</taxon>
        <taxon>Saurischia</taxon>
        <taxon>Theropoda</taxon>
        <taxon>Coelurosauria</taxon>
        <taxon>Aves</taxon>
        <taxon>Neognathae</taxon>
        <taxon>Neoaves</taxon>
        <taxon>Mirandornithes</taxon>
        <taxon>Podicipediformes</taxon>
        <taxon>Podicipedidae</taxon>
        <taxon>Podilymbus</taxon>
    </lineage>
</organism>
<sequence length="1017" mass="111158">VCHVFPLFNADDNTLHGPVFLQEPNSMIFPLDSEEKKVKLSCEAKGNPRPTLGWKLNGTSIDIGMDYRYSMVEGNLLIDNPNKTQDTGTYQCVATNPFGTIVSREAKLQFAYLENFKTRTRSTVSVRQGQGMVLLCGPPPHSGELTYAWIFNEYPTFVHQDNRRFVSQETGNLYIAKVEASDAGNYTCVVTNTVTSSRVLGPPTPLILRNDGVMGEYEPKIEVQFPETVPSAKGTTVKLECFALGNPVPTISWRRADGKQIPRKARRHRSSGLLEIPNFQQEDAGLYECVAENVRGKNVARGQLTFYAQPNWIQKISDAHAAIEESVAWECRASGRPKPSYRWLKDGEPLLPQGRVQLEQGSLTITNISLSDAGMYQCVAENRHGIIFASAELSVIAVSPDFSKTLLKKLTLVKVGGEVIIECKPKASPRPTYSWKKGKDILRENERITVLDNGSLRIVNVTKSDAGSYTCVATNHFGTASSTGSLVVKDPTRVMVSPFSMDVTVGESIVLPCQVSHDHSLDIMFTWSFNGHLIDFEKDGDHFERVGGQDSAGDLMIRSIQLKHAGKYVCMVQTSVDKLSAAADLIVRGPPGPPEAVTIDEITDATAQLSWRPGADNHSPITMYIVQARTPFSVGWQAVSTGRPIAGPPGSSTDGKRIHRDPGASVPFPCAFLVLKSPRASSASFFAVPEVTPANVSGGGGSRSELVITWETVPEELQNGGGFGYVVAFRPFGTVSWMQTVVASPDAARYVFRNETLPPFSPYEVKVGVYNNKGEGSFSPVTVVYSAEEEPTRAPTTVVARSLSASDIEVSWAPPRENQHKGRIQGYEVRCWRHDEKEENARRIRTVGNQTSAKVSSLRGNALYHLAVRAYNTAGTGPASAAVNVTTKKPPPSQPPGNIIWNSSDSKIILNWDQVKALDNESEVRGYKVLYRWNRQSSTSVIETNKTSVELSLPFDEDYIIEIKPFSDGGDGSSSEQIRIPKISNAYARGSGSSTSNACTLSAISTIMISLTARSSL</sequence>
<evidence type="ECO:0000256" key="2">
    <source>
        <dbReference type="ARBA" id="ARBA00009812"/>
    </source>
</evidence>
<evidence type="ECO:0000256" key="3">
    <source>
        <dbReference type="ARBA" id="ARBA00022475"/>
    </source>
</evidence>
<feature type="domain" description="Ig-like" evidence="14">
    <location>
        <begin position="24"/>
        <end position="109"/>
    </location>
</feature>
<dbReference type="FunFam" id="2.60.40.10:FF:000064">
    <property type="entry name" value="Contactin 1"/>
    <property type="match status" value="1"/>
</dbReference>
<gene>
    <name evidence="16" type="primary">Cntn4</name>
    <name evidence="16" type="ORF">PODPOD_R06302</name>
</gene>
<dbReference type="Pfam" id="PF00041">
    <property type="entry name" value="fn3"/>
    <property type="match status" value="1"/>
</dbReference>
<feature type="domain" description="Ig-like" evidence="14">
    <location>
        <begin position="400"/>
        <end position="487"/>
    </location>
</feature>
<dbReference type="InterPro" id="IPR013098">
    <property type="entry name" value="Ig_I-set"/>
</dbReference>
<feature type="non-terminal residue" evidence="16">
    <location>
        <position position="1"/>
    </location>
</feature>
<dbReference type="GO" id="GO:0098552">
    <property type="term" value="C:side of membrane"/>
    <property type="evidence" value="ECO:0007669"/>
    <property type="project" value="UniProtKB-KW"/>
</dbReference>
<dbReference type="InterPro" id="IPR003961">
    <property type="entry name" value="FN3_dom"/>
</dbReference>
<comment type="subcellular location">
    <subcellularLocation>
        <location evidence="1">Cell membrane</location>
        <topology evidence="1">Lipid-anchor</topology>
        <topology evidence="1">GPI-anchor</topology>
    </subcellularLocation>
</comment>
<comment type="subunit">
    <text evidence="13">Interacts with PTPRG.</text>
</comment>
<dbReference type="Pfam" id="PF13927">
    <property type="entry name" value="Ig_3"/>
    <property type="match status" value="4"/>
</dbReference>
<dbReference type="PROSITE" id="PS50853">
    <property type="entry name" value="FN3"/>
    <property type="match status" value="3"/>
</dbReference>
<feature type="domain" description="Ig-like" evidence="14">
    <location>
        <begin position="219"/>
        <end position="300"/>
    </location>
</feature>
<keyword evidence="8" id="KW-0472">Membrane</keyword>
<dbReference type="CDD" id="cd00063">
    <property type="entry name" value="FN3"/>
    <property type="match status" value="4"/>
</dbReference>
<dbReference type="GO" id="GO:0098632">
    <property type="term" value="F:cell-cell adhesion mediator activity"/>
    <property type="evidence" value="ECO:0007669"/>
    <property type="project" value="TreeGrafter"/>
</dbReference>
<comment type="similarity">
    <text evidence="2">Belongs to the immunoglobulin superfamily. Contactin family.</text>
</comment>
<name>A0A7L0SRJ1_PODPO</name>
<dbReference type="InterPro" id="IPR036116">
    <property type="entry name" value="FN3_sf"/>
</dbReference>
<keyword evidence="10" id="KW-0325">Glycoprotein</keyword>
<dbReference type="FunFam" id="2.60.40.10:FF:000028">
    <property type="entry name" value="Neuronal cell adhesion molecule"/>
    <property type="match status" value="1"/>
</dbReference>
<evidence type="ECO:0000256" key="13">
    <source>
        <dbReference type="ARBA" id="ARBA00038703"/>
    </source>
</evidence>
<dbReference type="FunFam" id="2.60.40.10:FF:000044">
    <property type="entry name" value="Contactin 1"/>
    <property type="match status" value="1"/>
</dbReference>
<evidence type="ECO:0000256" key="6">
    <source>
        <dbReference type="ARBA" id="ARBA00022737"/>
    </source>
</evidence>
<proteinExistence type="inferred from homology"/>
<dbReference type="InterPro" id="IPR033007">
    <property type="entry name" value="CNTN4_Ig6"/>
</dbReference>
<dbReference type="InterPro" id="IPR036179">
    <property type="entry name" value="Ig-like_dom_sf"/>
</dbReference>
<dbReference type="InterPro" id="IPR013783">
    <property type="entry name" value="Ig-like_fold"/>
</dbReference>
<dbReference type="Gene3D" id="2.60.40.10">
    <property type="entry name" value="Immunoglobulins"/>
    <property type="match status" value="10"/>
</dbReference>
<dbReference type="InterPro" id="IPR003598">
    <property type="entry name" value="Ig_sub2"/>
</dbReference>
<dbReference type="CDD" id="cd04969">
    <property type="entry name" value="Ig5_Contactin"/>
    <property type="match status" value="1"/>
</dbReference>
<evidence type="ECO:0000313" key="17">
    <source>
        <dbReference type="Proteomes" id="UP000555275"/>
    </source>
</evidence>
<dbReference type="GO" id="GO:0007411">
    <property type="term" value="P:axon guidance"/>
    <property type="evidence" value="ECO:0007669"/>
    <property type="project" value="TreeGrafter"/>
</dbReference>
<dbReference type="GO" id="GO:0030424">
    <property type="term" value="C:axon"/>
    <property type="evidence" value="ECO:0007669"/>
    <property type="project" value="TreeGrafter"/>
</dbReference>
<dbReference type="SMART" id="SM00060">
    <property type="entry name" value="FN3"/>
    <property type="match status" value="3"/>
</dbReference>
<feature type="domain" description="Ig-like" evidence="14">
    <location>
        <begin position="491"/>
        <end position="580"/>
    </location>
</feature>